<dbReference type="PROSITE" id="PS51736">
    <property type="entry name" value="RECOMBINASES_3"/>
    <property type="match status" value="1"/>
</dbReference>
<accession>A0ABQ1BGG2</accession>
<name>A0ABQ1BGG2_9MYCO</name>
<keyword evidence="4" id="KW-1185">Reference proteome</keyword>
<dbReference type="Proteomes" id="UP000465306">
    <property type="component" value="Unassembled WGS sequence"/>
</dbReference>
<feature type="domain" description="Recombinase" evidence="2">
    <location>
        <begin position="136"/>
        <end position="259"/>
    </location>
</feature>
<dbReference type="Pfam" id="PF00239">
    <property type="entry name" value="Resolvase"/>
    <property type="match status" value="1"/>
</dbReference>
<protein>
    <submittedName>
        <fullName evidence="3">Serine recombinase</fullName>
    </submittedName>
</protein>
<dbReference type="Gene3D" id="3.40.50.1390">
    <property type="entry name" value="Resolvase, N-terminal catalytic domain"/>
    <property type="match status" value="1"/>
</dbReference>
<gene>
    <name evidence="3" type="ORF">MKUB_02900</name>
</gene>
<dbReference type="Gene3D" id="3.90.1750.20">
    <property type="entry name" value="Putative Large Serine Recombinase, Chain B, Domain 2"/>
    <property type="match status" value="1"/>
</dbReference>
<dbReference type="InterPro" id="IPR011109">
    <property type="entry name" value="DNA_bind_recombinase_dom"/>
</dbReference>
<dbReference type="Pfam" id="PF07508">
    <property type="entry name" value="Recombinase"/>
    <property type="match status" value="1"/>
</dbReference>
<dbReference type="SMART" id="SM00857">
    <property type="entry name" value="Resolvase"/>
    <property type="match status" value="1"/>
</dbReference>
<dbReference type="InterPro" id="IPR050639">
    <property type="entry name" value="SSR_resolvase"/>
</dbReference>
<comment type="caution">
    <text evidence="3">The sequence shown here is derived from an EMBL/GenBank/DDBJ whole genome shotgun (WGS) entry which is preliminary data.</text>
</comment>
<dbReference type="SUPFAM" id="SSF53041">
    <property type="entry name" value="Resolvase-like"/>
    <property type="match status" value="1"/>
</dbReference>
<dbReference type="InterPro" id="IPR006119">
    <property type="entry name" value="Resolv_N"/>
</dbReference>
<evidence type="ECO:0000259" key="1">
    <source>
        <dbReference type="PROSITE" id="PS51736"/>
    </source>
</evidence>
<dbReference type="PANTHER" id="PTHR30461:SF23">
    <property type="entry name" value="DNA RECOMBINASE-RELATED"/>
    <property type="match status" value="1"/>
</dbReference>
<evidence type="ECO:0000313" key="3">
    <source>
        <dbReference type="EMBL" id="GFG62800.1"/>
    </source>
</evidence>
<dbReference type="RefSeq" id="WP_255322477.1">
    <property type="nucleotide sequence ID" value="NZ_BLKU01000001.1"/>
</dbReference>
<dbReference type="InterPro" id="IPR036162">
    <property type="entry name" value="Resolvase-like_N_sf"/>
</dbReference>
<proteinExistence type="predicted"/>
<dbReference type="CDD" id="cd00338">
    <property type="entry name" value="Ser_Recombinase"/>
    <property type="match status" value="1"/>
</dbReference>
<organism evidence="3 4">
    <name type="scientific">Mycobacterium kubicae</name>
    <dbReference type="NCBI Taxonomy" id="120959"/>
    <lineage>
        <taxon>Bacteria</taxon>
        <taxon>Bacillati</taxon>
        <taxon>Actinomycetota</taxon>
        <taxon>Actinomycetes</taxon>
        <taxon>Mycobacteriales</taxon>
        <taxon>Mycobacteriaceae</taxon>
        <taxon>Mycobacterium</taxon>
        <taxon>Mycobacterium simiae complex</taxon>
    </lineage>
</organism>
<evidence type="ECO:0000313" key="4">
    <source>
        <dbReference type="Proteomes" id="UP000465306"/>
    </source>
</evidence>
<dbReference type="EMBL" id="BLKU01000001">
    <property type="protein sequence ID" value="GFG62800.1"/>
    <property type="molecule type" value="Genomic_DNA"/>
</dbReference>
<sequence length="571" mass="62636">MTRQLEDCTALAERLGWNVVARFDDNDLSAYNGKTRPQFEALLDAMKRGEIDSLICWHPDRLYRRLADLVRLLDVAAGVEIRTVNGGDMDLSNATGRMLATIIGSVSTQESEHKGERQRAAAKQLAASGAPKWRRAFGYIGDTYQPDPAVAPLVREAYAAVLAGASLGDVCRMWNDAGALTQRWVKPKNADGQTIRDAQPVVERRKWTQPQVSNFLRKPRNAGLRDHNGVVVGKGTWPALVDEDTWRAVQGVLEAPGRAPGRKTVRRHLLTGVLQCGKDGCGGYLSGMQTLDKRITYACKTCRGVSVRAEHVEPLVYGVVAGRLAQPDAVDLLKAELHDTTEAERLRGERATLLARLDDIAIERADGLIDGKGYRAMTDRINEQLAGIERRQHDQERLRVFDGLPLGTPEVAERVRASADRLRAVIDVLVEFEVAPVGKGGKVFNPESEGELEMSDDDVHLIEVHCDGAPGAPHTRLYVARMVRTLRMDDARGWAVARDGGRGHGADQSGQGRDRIDLRCGNGGCRLSAQVVFDETRETRAHARMVEALDAWAATGQTELPLHAIAGIVSR</sequence>
<feature type="domain" description="Resolvase/invertase-type recombinase catalytic" evidence="1">
    <location>
        <begin position="1"/>
        <end position="129"/>
    </location>
</feature>
<dbReference type="PROSITE" id="PS51737">
    <property type="entry name" value="RECOMBINASE_DNA_BIND"/>
    <property type="match status" value="1"/>
</dbReference>
<evidence type="ECO:0000259" key="2">
    <source>
        <dbReference type="PROSITE" id="PS51737"/>
    </source>
</evidence>
<reference evidence="3 4" key="1">
    <citation type="journal article" date="2019" name="Emerg. Microbes Infect.">
        <title>Comprehensive subspecies identification of 175 nontuberculous mycobacteria species based on 7547 genomic profiles.</title>
        <authorList>
            <person name="Matsumoto Y."/>
            <person name="Kinjo T."/>
            <person name="Motooka D."/>
            <person name="Nabeya D."/>
            <person name="Jung N."/>
            <person name="Uechi K."/>
            <person name="Horii T."/>
            <person name="Iida T."/>
            <person name="Fujita J."/>
            <person name="Nakamura S."/>
        </authorList>
    </citation>
    <scope>NUCLEOTIDE SEQUENCE [LARGE SCALE GENOMIC DNA]</scope>
    <source>
        <strain evidence="3 4">JCM 13573</strain>
    </source>
</reference>
<dbReference type="InterPro" id="IPR038109">
    <property type="entry name" value="DNA_bind_recomb_sf"/>
</dbReference>
<dbReference type="PANTHER" id="PTHR30461">
    <property type="entry name" value="DNA-INVERTASE FROM LAMBDOID PROPHAGE"/>
    <property type="match status" value="1"/>
</dbReference>